<dbReference type="Pfam" id="PF00970">
    <property type="entry name" value="FAD_binding_6"/>
    <property type="match status" value="1"/>
</dbReference>
<keyword evidence="7 15" id="KW-0479">Metal-binding</keyword>
<evidence type="ECO:0000256" key="10">
    <source>
        <dbReference type="ARBA" id="ARBA00023002"/>
    </source>
</evidence>
<dbReference type="InterPro" id="IPR001433">
    <property type="entry name" value="OxRdtase_FAD/NAD-bd"/>
</dbReference>
<dbReference type="InterPro" id="IPR008333">
    <property type="entry name" value="Cbr1-like_FAD-bd_dom"/>
</dbReference>
<feature type="binding site" evidence="15">
    <location>
        <position position="190"/>
    </location>
    <ligand>
        <name>FAD</name>
        <dbReference type="ChEBI" id="CHEBI:57692"/>
    </ligand>
</feature>
<dbReference type="HAMAP" id="MF_01252">
    <property type="entry name" value="Hmp"/>
    <property type="match status" value="1"/>
</dbReference>
<keyword evidence="8 15" id="KW-0274">FAD</keyword>
<keyword evidence="19" id="KW-1185">Reference proteome</keyword>
<gene>
    <name evidence="18" type="primary">hmpA</name>
    <name evidence="15" type="synonym">hmp</name>
    <name evidence="18" type="ORF">ACFO4N_15020</name>
</gene>
<dbReference type="InterPro" id="IPR009050">
    <property type="entry name" value="Globin-like_sf"/>
</dbReference>
<keyword evidence="4 15" id="KW-0349">Heme</keyword>
<comment type="similarity">
    <text evidence="2 15">Belongs to the globin family. Two-domain flavohemoproteins subfamily.</text>
</comment>
<dbReference type="Gene3D" id="2.40.30.10">
    <property type="entry name" value="Translation factors"/>
    <property type="match status" value="1"/>
</dbReference>
<evidence type="ECO:0000259" key="16">
    <source>
        <dbReference type="PROSITE" id="PS01033"/>
    </source>
</evidence>
<keyword evidence="5 15" id="KW-0561">Oxygen transport</keyword>
<dbReference type="Proteomes" id="UP001596022">
    <property type="component" value="Unassembled WGS sequence"/>
</dbReference>
<dbReference type="NCBIfam" id="NF009805">
    <property type="entry name" value="PRK13289.1"/>
    <property type="match status" value="1"/>
</dbReference>
<comment type="caution">
    <text evidence="18">The sequence shown here is derived from an EMBL/GenBank/DDBJ whole genome shotgun (WGS) entry which is preliminary data.</text>
</comment>
<feature type="active site" description="Charge relay system" evidence="15">
    <location>
        <position position="137"/>
    </location>
</feature>
<dbReference type="SUPFAM" id="SSF46458">
    <property type="entry name" value="Globin-like"/>
    <property type="match status" value="1"/>
</dbReference>
<evidence type="ECO:0000256" key="1">
    <source>
        <dbReference type="ARBA" id="ARBA00006401"/>
    </source>
</evidence>
<keyword evidence="10 15" id="KW-0560">Oxidoreductase</keyword>
<dbReference type="InterPro" id="IPR039261">
    <property type="entry name" value="FNR_nucleotide-bd"/>
</dbReference>
<feature type="domain" description="Globin" evidence="16">
    <location>
        <begin position="1"/>
        <end position="138"/>
    </location>
</feature>
<evidence type="ECO:0000256" key="6">
    <source>
        <dbReference type="ARBA" id="ARBA00022630"/>
    </source>
</evidence>
<dbReference type="RefSeq" id="WP_376847117.1">
    <property type="nucleotide sequence ID" value="NZ_JBHSFW010000015.1"/>
</dbReference>
<evidence type="ECO:0000256" key="5">
    <source>
        <dbReference type="ARBA" id="ARBA00022621"/>
    </source>
</evidence>
<evidence type="ECO:0000256" key="3">
    <source>
        <dbReference type="ARBA" id="ARBA00022448"/>
    </source>
</evidence>
<dbReference type="InterPro" id="IPR000971">
    <property type="entry name" value="Globin"/>
</dbReference>
<keyword evidence="3 15" id="KW-0813">Transport</keyword>
<comment type="cofactor">
    <cofactor evidence="15">
        <name>heme b</name>
        <dbReference type="ChEBI" id="CHEBI:60344"/>
    </cofactor>
    <text evidence="15">Binds 1 heme b (iron(II)-protoporphyrin IX) group per subunit.</text>
</comment>
<comment type="domain">
    <text evidence="15">Consists of two distinct domains; an N-terminal heme-containing oxygen-binding domain and a C-terminal reductase domain with binding sites for FAD and NAD(P)H.</text>
</comment>
<comment type="caution">
    <text evidence="15">Lacks conserved residue(s) required for the propagation of feature annotation.</text>
</comment>
<proteinExistence type="inferred from homology"/>
<evidence type="ECO:0000256" key="12">
    <source>
        <dbReference type="ARBA" id="ARBA00023027"/>
    </source>
</evidence>
<dbReference type="CDD" id="cd06184">
    <property type="entry name" value="flavohem_like_fad_nad_binding"/>
    <property type="match status" value="1"/>
</dbReference>
<name>A0ABV9GPW0_9BACL</name>
<feature type="region of interest" description="Reductase" evidence="15">
    <location>
        <begin position="149"/>
        <end position="418"/>
    </location>
</feature>
<keyword evidence="6 15" id="KW-0285">Flavoprotein</keyword>
<feature type="domain" description="FAD-binding FR-type" evidence="17">
    <location>
        <begin position="152"/>
        <end position="263"/>
    </location>
</feature>
<dbReference type="EC" id="1.14.12.17" evidence="15"/>
<comment type="similarity">
    <text evidence="1 15">In the C-terminal section; belongs to the flavoprotein pyridine nucleotide cytochrome reductase family.</text>
</comment>
<evidence type="ECO:0000256" key="8">
    <source>
        <dbReference type="ARBA" id="ARBA00022827"/>
    </source>
</evidence>
<organism evidence="18 19">
    <name type="scientific">Camelliibacillus cellulosilyticus</name>
    <dbReference type="NCBI Taxonomy" id="2174486"/>
    <lineage>
        <taxon>Bacteria</taxon>
        <taxon>Bacillati</taxon>
        <taxon>Bacillota</taxon>
        <taxon>Bacilli</taxon>
        <taxon>Bacillales</taxon>
        <taxon>Sporolactobacillaceae</taxon>
        <taxon>Camelliibacillus</taxon>
    </lineage>
</organism>
<evidence type="ECO:0000256" key="2">
    <source>
        <dbReference type="ARBA" id="ARBA00008414"/>
    </source>
</evidence>
<dbReference type="EMBL" id="JBHSFW010000015">
    <property type="protein sequence ID" value="MFC4620023.1"/>
    <property type="molecule type" value="Genomic_DNA"/>
</dbReference>
<evidence type="ECO:0000256" key="15">
    <source>
        <dbReference type="HAMAP-Rule" id="MF_01252"/>
    </source>
</evidence>
<feature type="binding site" description="proximal binding residue" evidence="15">
    <location>
        <position position="85"/>
    </location>
    <ligand>
        <name>heme b</name>
        <dbReference type="ChEBI" id="CHEBI:60344"/>
    </ligand>
    <ligandPart>
        <name>Fe</name>
        <dbReference type="ChEBI" id="CHEBI:18248"/>
    </ligandPart>
</feature>
<evidence type="ECO:0000313" key="19">
    <source>
        <dbReference type="Proteomes" id="UP001596022"/>
    </source>
</evidence>
<feature type="site" description="Involved in heme-bound ligand stabilization and O-O bond activation" evidence="15">
    <location>
        <position position="29"/>
    </location>
</feature>
<evidence type="ECO:0000256" key="9">
    <source>
        <dbReference type="ARBA" id="ARBA00022857"/>
    </source>
</evidence>
<sequence length="418" mass="46627">MLDSKTLDIVKSTAPVLKEHSKEIGMRFYHLLFAKAPELYNIFNQTNQKRGMQQEALAYAVYAAGENIDHLDAIKPLVMRIAEKHRALGVKPEQYPVVGDTLLQAVKDVLGDAATDDVIQAWAAAYHEIAEAFIDIEKELYKEAEEVPGGWAGFREFIVDQKIPETDFVTSFYLKPKDGGTLSTYQAGQYLTLKATIPGETYTHMRHYSLSDAPGKDYYRISVKREDARGDAPAGIVSNFLHNHIQVGDVLSFAAPAGDFTLSNGQNPVVLISGGIGLTPVMSMLETLARDQPERSVTYIHATLNSANHAMKKRVDVLVEKNDNIKRYTCYEKPSAEDLAAHHYDKEGYIDQHWLANLLPPNQEADIYFCGPIPFMTAVNNALKGLGIPKERSHYEVFNPISILEEIEPSREGEPMTV</sequence>
<dbReference type="PANTHER" id="PTHR43396">
    <property type="entry name" value="FLAVOHEMOPROTEIN"/>
    <property type="match status" value="1"/>
</dbReference>
<dbReference type="InterPro" id="IPR023950">
    <property type="entry name" value="Hmp"/>
</dbReference>
<dbReference type="SUPFAM" id="SSF52343">
    <property type="entry name" value="Ferredoxin reductase-like, C-terminal NADP-linked domain"/>
    <property type="match status" value="1"/>
</dbReference>
<feature type="binding site" evidence="15">
    <location>
        <begin position="275"/>
        <end position="280"/>
    </location>
    <ligand>
        <name>NADP(+)</name>
        <dbReference type="ChEBI" id="CHEBI:58349"/>
    </ligand>
</feature>
<feature type="site" description="Influences the redox potential of the prosthetic heme and FAD groups" evidence="15">
    <location>
        <position position="396"/>
    </location>
</feature>
<dbReference type="Gene3D" id="1.10.490.10">
    <property type="entry name" value="Globins"/>
    <property type="match status" value="1"/>
</dbReference>
<protein>
    <recommendedName>
        <fullName evidence="15">Flavohemoprotein</fullName>
    </recommendedName>
    <alternativeName>
        <fullName evidence="15">Flavohemoglobin</fullName>
    </alternativeName>
    <alternativeName>
        <fullName evidence="15">Hemoglobin-like protein</fullName>
    </alternativeName>
    <alternativeName>
        <fullName evidence="15">Nitric oxide dioxygenase</fullName>
        <shortName evidence="15">NO oxygenase</shortName>
        <shortName evidence="15">NOD</shortName>
        <ecNumber evidence="15">1.14.12.17</ecNumber>
    </alternativeName>
</protein>
<evidence type="ECO:0000256" key="7">
    <source>
        <dbReference type="ARBA" id="ARBA00022723"/>
    </source>
</evidence>
<dbReference type="InterPro" id="IPR012292">
    <property type="entry name" value="Globin/Proto"/>
</dbReference>
<dbReference type="PROSITE" id="PS01033">
    <property type="entry name" value="GLOBIN"/>
    <property type="match status" value="1"/>
</dbReference>
<evidence type="ECO:0000256" key="14">
    <source>
        <dbReference type="ARBA" id="ARBA00049433"/>
    </source>
</evidence>
<dbReference type="CDD" id="cd14777">
    <property type="entry name" value="Yhb1-globin-like"/>
    <property type="match status" value="1"/>
</dbReference>
<comment type="catalytic activity">
    <reaction evidence="13 15">
        <text>2 nitric oxide + NADH + 2 O2 = 2 nitrate + NAD(+) + H(+)</text>
        <dbReference type="Rhea" id="RHEA:19469"/>
        <dbReference type="ChEBI" id="CHEBI:15378"/>
        <dbReference type="ChEBI" id="CHEBI:15379"/>
        <dbReference type="ChEBI" id="CHEBI:16480"/>
        <dbReference type="ChEBI" id="CHEBI:17632"/>
        <dbReference type="ChEBI" id="CHEBI:57540"/>
        <dbReference type="ChEBI" id="CHEBI:57945"/>
        <dbReference type="EC" id="1.14.12.17"/>
    </reaction>
</comment>
<comment type="cofactor">
    <cofactor evidence="15">
        <name>FAD</name>
        <dbReference type="ChEBI" id="CHEBI:57692"/>
    </cofactor>
    <text evidence="15">Binds 1 FAD per subunit.</text>
</comment>
<dbReference type="Gene3D" id="3.40.50.80">
    <property type="entry name" value="Nucleotide-binding domain of ferredoxin-NADP reductase (FNR) module"/>
    <property type="match status" value="1"/>
</dbReference>
<evidence type="ECO:0000259" key="17">
    <source>
        <dbReference type="PROSITE" id="PS51384"/>
    </source>
</evidence>
<comment type="catalytic activity">
    <reaction evidence="14 15">
        <text>2 nitric oxide + NADPH + 2 O2 = 2 nitrate + NADP(+) + H(+)</text>
        <dbReference type="Rhea" id="RHEA:19465"/>
        <dbReference type="ChEBI" id="CHEBI:15378"/>
        <dbReference type="ChEBI" id="CHEBI:15379"/>
        <dbReference type="ChEBI" id="CHEBI:16480"/>
        <dbReference type="ChEBI" id="CHEBI:17632"/>
        <dbReference type="ChEBI" id="CHEBI:57783"/>
        <dbReference type="ChEBI" id="CHEBI:58349"/>
        <dbReference type="EC" id="1.14.12.17"/>
    </reaction>
</comment>
<keyword evidence="15" id="KW-0216">Detoxification</keyword>
<comment type="function">
    <text evidence="15">Is involved in NO detoxification in an aerobic process, termed nitric oxide dioxygenase (NOD) reaction that utilizes O(2) and NAD(P)H to convert NO to nitrate, which protects the bacterium from various noxious nitrogen compounds. Therefore, plays a central role in the inducible response to nitrosative stress.</text>
</comment>
<dbReference type="Pfam" id="PF00042">
    <property type="entry name" value="Globin"/>
    <property type="match status" value="1"/>
</dbReference>
<dbReference type="InterPro" id="IPR017938">
    <property type="entry name" value="Riboflavin_synthase-like_b-brl"/>
</dbReference>
<dbReference type="Pfam" id="PF00175">
    <property type="entry name" value="NAD_binding_1"/>
    <property type="match status" value="1"/>
</dbReference>
<keyword evidence="9 15" id="KW-0521">NADP</keyword>
<reference evidence="19" key="1">
    <citation type="journal article" date="2019" name="Int. J. Syst. Evol. Microbiol.">
        <title>The Global Catalogue of Microorganisms (GCM) 10K type strain sequencing project: providing services to taxonomists for standard genome sequencing and annotation.</title>
        <authorList>
            <consortium name="The Broad Institute Genomics Platform"/>
            <consortium name="The Broad Institute Genome Sequencing Center for Infectious Disease"/>
            <person name="Wu L."/>
            <person name="Ma J."/>
        </authorList>
    </citation>
    <scope>NUCLEOTIDE SEQUENCE [LARGE SCALE GENOMIC DNA]</scope>
    <source>
        <strain evidence="19">CGMCC 1.16306</strain>
    </source>
</reference>
<dbReference type="PANTHER" id="PTHR43396:SF3">
    <property type="entry name" value="FLAVOHEMOPROTEIN"/>
    <property type="match status" value="1"/>
</dbReference>
<accession>A0ABV9GPW0</accession>
<dbReference type="InterPro" id="IPR017927">
    <property type="entry name" value="FAD-bd_FR_type"/>
</dbReference>
<dbReference type="PROSITE" id="PS51384">
    <property type="entry name" value="FAD_FR"/>
    <property type="match status" value="1"/>
</dbReference>
<dbReference type="GO" id="GO:0008941">
    <property type="term" value="F:nitric oxide dioxygenase NAD(P)H activity"/>
    <property type="evidence" value="ECO:0007669"/>
    <property type="project" value="UniProtKB-EC"/>
</dbReference>
<evidence type="ECO:0000256" key="4">
    <source>
        <dbReference type="ARBA" id="ARBA00022617"/>
    </source>
</evidence>
<dbReference type="SUPFAM" id="SSF63380">
    <property type="entry name" value="Riboflavin synthase domain-like"/>
    <property type="match status" value="1"/>
</dbReference>
<feature type="active site" description="Charge relay system" evidence="15">
    <location>
        <position position="95"/>
    </location>
</feature>
<evidence type="ECO:0000313" key="18">
    <source>
        <dbReference type="EMBL" id="MFC4620023.1"/>
    </source>
</evidence>
<keyword evidence="12 15" id="KW-0520">NAD</keyword>
<evidence type="ECO:0000256" key="11">
    <source>
        <dbReference type="ARBA" id="ARBA00023004"/>
    </source>
</evidence>
<evidence type="ECO:0000256" key="13">
    <source>
        <dbReference type="ARBA" id="ARBA00048649"/>
    </source>
</evidence>
<feature type="site" description="Influences the redox potential of the prosthetic heme and FAD groups" evidence="15">
    <location>
        <position position="84"/>
    </location>
</feature>
<keyword evidence="11 15" id="KW-0408">Iron</keyword>
<dbReference type="PRINTS" id="PR00410">
    <property type="entry name" value="PHEHYDRXLASE"/>
</dbReference>